<accession>A0A286UPP5</accession>
<evidence type="ECO:0000313" key="1">
    <source>
        <dbReference type="EMBL" id="PAV21540.1"/>
    </source>
</evidence>
<evidence type="ECO:0000313" key="2">
    <source>
        <dbReference type="Proteomes" id="UP000217199"/>
    </source>
</evidence>
<protein>
    <submittedName>
        <fullName evidence="1">Uncharacterized protein</fullName>
    </submittedName>
</protein>
<keyword evidence="2" id="KW-1185">Reference proteome</keyword>
<proteinExistence type="predicted"/>
<reference evidence="1 2" key="1">
    <citation type="journal article" date="2017" name="Mol. Ecol.">
        <title>Comparative and population genomic landscape of Phellinus noxius: A hypervariable fungus causing root rot in trees.</title>
        <authorList>
            <person name="Chung C.L."/>
            <person name="Lee T.J."/>
            <person name="Akiba M."/>
            <person name="Lee H.H."/>
            <person name="Kuo T.H."/>
            <person name="Liu D."/>
            <person name="Ke H.M."/>
            <person name="Yokoi T."/>
            <person name="Roa M.B."/>
            <person name="Lu M.J."/>
            <person name="Chang Y.Y."/>
            <person name="Ann P.J."/>
            <person name="Tsai J.N."/>
            <person name="Chen C.Y."/>
            <person name="Tzean S.S."/>
            <person name="Ota Y."/>
            <person name="Hattori T."/>
            <person name="Sahashi N."/>
            <person name="Liou R.F."/>
            <person name="Kikuchi T."/>
            <person name="Tsai I.J."/>
        </authorList>
    </citation>
    <scope>NUCLEOTIDE SEQUENCE [LARGE SCALE GENOMIC DNA]</scope>
    <source>
        <strain evidence="1 2">FFPRI411160</strain>
    </source>
</reference>
<dbReference type="Proteomes" id="UP000217199">
    <property type="component" value="Unassembled WGS sequence"/>
</dbReference>
<dbReference type="AlphaFoldDB" id="A0A286UPP5"/>
<comment type="caution">
    <text evidence="1">The sequence shown here is derived from an EMBL/GenBank/DDBJ whole genome shotgun (WGS) entry which is preliminary data.</text>
</comment>
<sequence length="88" mass="10490">MIERMVPSKKPDMSFWSPKENLMGYCSLRLNKKLHNRIVPSSKSITNKHLFREAVTEVASPRVPLYDSRRLCLRDTRYTQCKERHRNI</sequence>
<gene>
    <name evidence="1" type="ORF">PNOK_0149700</name>
</gene>
<name>A0A286UPP5_9AGAM</name>
<dbReference type="EMBL" id="NBII01000002">
    <property type="protein sequence ID" value="PAV21540.1"/>
    <property type="molecule type" value="Genomic_DNA"/>
</dbReference>
<organism evidence="1 2">
    <name type="scientific">Pyrrhoderma noxium</name>
    <dbReference type="NCBI Taxonomy" id="2282107"/>
    <lineage>
        <taxon>Eukaryota</taxon>
        <taxon>Fungi</taxon>
        <taxon>Dikarya</taxon>
        <taxon>Basidiomycota</taxon>
        <taxon>Agaricomycotina</taxon>
        <taxon>Agaricomycetes</taxon>
        <taxon>Hymenochaetales</taxon>
        <taxon>Hymenochaetaceae</taxon>
        <taxon>Pyrrhoderma</taxon>
    </lineage>
</organism>
<dbReference type="InParanoid" id="A0A286UPP5"/>